<keyword evidence="7" id="KW-0698">rRNA processing</keyword>
<keyword evidence="2 7" id="KW-0540">Nuclease</keyword>
<evidence type="ECO:0000256" key="7">
    <source>
        <dbReference type="HAMAP-Rule" id="MF_00009"/>
    </source>
</evidence>
<dbReference type="GO" id="GO:0004222">
    <property type="term" value="F:metalloendopeptidase activity"/>
    <property type="evidence" value="ECO:0007669"/>
    <property type="project" value="InterPro"/>
</dbReference>
<dbReference type="PANTHER" id="PTHR46986">
    <property type="entry name" value="ENDORIBONUCLEASE YBEY, CHLOROPLASTIC"/>
    <property type="match status" value="1"/>
</dbReference>
<reference evidence="8" key="1">
    <citation type="submission" date="2022-06" db="EMBL/GenBank/DDBJ databases">
        <title>Isolation of gut microbiota from human fecal samples.</title>
        <authorList>
            <person name="Pamer E.G."/>
            <person name="Barat B."/>
            <person name="Waligurski E."/>
            <person name="Medina S."/>
            <person name="Paddock L."/>
            <person name="Mostad J."/>
        </authorList>
    </citation>
    <scope>NUCLEOTIDE SEQUENCE</scope>
    <source>
        <strain evidence="8">DFI.6.22</strain>
    </source>
</reference>
<dbReference type="EC" id="3.1.-.-" evidence="7"/>
<dbReference type="EMBL" id="JANGBQ010000004">
    <property type="protein sequence ID" value="MCQ5082095.1"/>
    <property type="molecule type" value="Genomic_DNA"/>
</dbReference>
<comment type="cofactor">
    <cofactor evidence="7">
        <name>Zn(2+)</name>
        <dbReference type="ChEBI" id="CHEBI:29105"/>
    </cofactor>
    <text evidence="7">Binds 1 zinc ion.</text>
</comment>
<evidence type="ECO:0000313" key="8">
    <source>
        <dbReference type="EMBL" id="MCQ5082095.1"/>
    </source>
</evidence>
<comment type="similarity">
    <text evidence="1 7">Belongs to the endoribonuclease YbeY family.</text>
</comment>
<dbReference type="GO" id="GO:0004521">
    <property type="term" value="F:RNA endonuclease activity"/>
    <property type="evidence" value="ECO:0007669"/>
    <property type="project" value="UniProtKB-UniRule"/>
</dbReference>
<feature type="binding site" evidence="7">
    <location>
        <position position="114"/>
    </location>
    <ligand>
        <name>Zn(2+)</name>
        <dbReference type="ChEBI" id="CHEBI:29105"/>
        <note>catalytic</note>
    </ligand>
</feature>
<gene>
    <name evidence="7 8" type="primary">ybeY</name>
    <name evidence="8" type="ORF">NE651_04235</name>
</gene>
<dbReference type="Proteomes" id="UP001205035">
    <property type="component" value="Unassembled WGS sequence"/>
</dbReference>
<dbReference type="RefSeq" id="WP_117507242.1">
    <property type="nucleotide sequence ID" value="NZ_DAWDUM010000001.1"/>
</dbReference>
<comment type="function">
    <text evidence="7">Single strand-specific metallo-endoribonuclease involved in late-stage 70S ribosome quality control and in maturation of the 3' terminus of the 16S rRNA.</text>
</comment>
<comment type="caution">
    <text evidence="8">The sequence shown here is derived from an EMBL/GenBank/DDBJ whole genome shotgun (WGS) entry which is preliminary data.</text>
</comment>
<evidence type="ECO:0000256" key="2">
    <source>
        <dbReference type="ARBA" id="ARBA00022722"/>
    </source>
</evidence>
<evidence type="ECO:0000313" key="9">
    <source>
        <dbReference type="Proteomes" id="UP001205035"/>
    </source>
</evidence>
<keyword evidence="7" id="KW-0963">Cytoplasm</keyword>
<keyword evidence="7" id="KW-0690">Ribosome biogenesis</keyword>
<dbReference type="Gene3D" id="3.40.390.30">
    <property type="entry name" value="Metalloproteases ('zincins'), catalytic domain"/>
    <property type="match status" value="1"/>
</dbReference>
<dbReference type="InterPro" id="IPR023091">
    <property type="entry name" value="MetalPrtase_cat_dom_sf_prd"/>
</dbReference>
<evidence type="ECO:0000256" key="3">
    <source>
        <dbReference type="ARBA" id="ARBA00022723"/>
    </source>
</evidence>
<dbReference type="GO" id="GO:0008270">
    <property type="term" value="F:zinc ion binding"/>
    <property type="evidence" value="ECO:0007669"/>
    <property type="project" value="UniProtKB-UniRule"/>
</dbReference>
<dbReference type="GO" id="GO:0005737">
    <property type="term" value="C:cytoplasm"/>
    <property type="evidence" value="ECO:0007669"/>
    <property type="project" value="UniProtKB-SubCell"/>
</dbReference>
<comment type="subcellular location">
    <subcellularLocation>
        <location evidence="7">Cytoplasm</location>
    </subcellularLocation>
</comment>
<keyword evidence="4 7" id="KW-0255">Endonuclease</keyword>
<dbReference type="GeneID" id="59808355"/>
<sequence length="147" mass="17238">MAIRYYNDDCTFRLPQKRLTAAWLREVAEAEGYTLGDVSYIFCSAQRLLEMNRQWLGHDYFTDVITFDYSDRKGERIVSGDIFIDVETVADNARQYGCTTLQEMRRVVVHGVLHLCGQGDKTPRTNAQMHRKEDKYLKFWENPENNT</sequence>
<dbReference type="InterPro" id="IPR002036">
    <property type="entry name" value="YbeY"/>
</dbReference>
<dbReference type="NCBIfam" id="TIGR00043">
    <property type="entry name" value="rRNA maturation RNase YbeY"/>
    <property type="match status" value="1"/>
</dbReference>
<evidence type="ECO:0000256" key="4">
    <source>
        <dbReference type="ARBA" id="ARBA00022759"/>
    </source>
</evidence>
<keyword evidence="5 7" id="KW-0378">Hydrolase</keyword>
<organism evidence="8 9">
    <name type="scientific">Alistipes onderdonkii</name>
    <dbReference type="NCBI Taxonomy" id="328813"/>
    <lineage>
        <taxon>Bacteria</taxon>
        <taxon>Pseudomonadati</taxon>
        <taxon>Bacteroidota</taxon>
        <taxon>Bacteroidia</taxon>
        <taxon>Bacteroidales</taxon>
        <taxon>Rikenellaceae</taxon>
        <taxon>Alistipes</taxon>
    </lineage>
</organism>
<feature type="binding site" evidence="7">
    <location>
        <position position="110"/>
    </location>
    <ligand>
        <name>Zn(2+)</name>
        <dbReference type="ChEBI" id="CHEBI:29105"/>
        <note>catalytic</note>
    </ligand>
</feature>
<name>A0AAJ1CF94_9BACT</name>
<evidence type="ECO:0000256" key="6">
    <source>
        <dbReference type="ARBA" id="ARBA00022833"/>
    </source>
</evidence>
<dbReference type="PANTHER" id="PTHR46986:SF1">
    <property type="entry name" value="ENDORIBONUCLEASE YBEY, CHLOROPLASTIC"/>
    <property type="match status" value="1"/>
</dbReference>
<keyword evidence="3 7" id="KW-0479">Metal-binding</keyword>
<dbReference type="HAMAP" id="MF_00009">
    <property type="entry name" value="Endoribonucl_YbeY"/>
    <property type="match status" value="1"/>
</dbReference>
<proteinExistence type="inferred from homology"/>
<feature type="binding site" evidence="7">
    <location>
        <position position="120"/>
    </location>
    <ligand>
        <name>Zn(2+)</name>
        <dbReference type="ChEBI" id="CHEBI:29105"/>
        <note>catalytic</note>
    </ligand>
</feature>
<accession>A0AAJ1CF94</accession>
<dbReference type="Pfam" id="PF02130">
    <property type="entry name" value="YbeY"/>
    <property type="match status" value="1"/>
</dbReference>
<evidence type="ECO:0000256" key="5">
    <source>
        <dbReference type="ARBA" id="ARBA00022801"/>
    </source>
</evidence>
<protein>
    <recommendedName>
        <fullName evidence="7">Endoribonuclease YbeY</fullName>
        <ecNumber evidence="7">3.1.-.-</ecNumber>
    </recommendedName>
</protein>
<dbReference type="GO" id="GO:0006364">
    <property type="term" value="P:rRNA processing"/>
    <property type="evidence" value="ECO:0007669"/>
    <property type="project" value="UniProtKB-UniRule"/>
</dbReference>
<dbReference type="SUPFAM" id="SSF55486">
    <property type="entry name" value="Metalloproteases ('zincins'), catalytic domain"/>
    <property type="match status" value="1"/>
</dbReference>
<evidence type="ECO:0000256" key="1">
    <source>
        <dbReference type="ARBA" id="ARBA00010875"/>
    </source>
</evidence>
<keyword evidence="6 7" id="KW-0862">Zinc</keyword>
<dbReference type="AlphaFoldDB" id="A0AAJ1CF94"/>